<name>A0A1D2YX11_9BACI</name>
<comment type="caution">
    <text evidence="2">The sequence shown here is derived from an EMBL/GenBank/DDBJ whole genome shotgun (WGS) entry which is preliminary data.</text>
</comment>
<dbReference type="GO" id="GO:0003824">
    <property type="term" value="F:catalytic activity"/>
    <property type="evidence" value="ECO:0007669"/>
    <property type="project" value="UniProtKB-ARBA"/>
</dbReference>
<dbReference type="STRING" id="337097.BHF71_05845"/>
<proteinExistence type="inferred from homology"/>
<dbReference type="Gene3D" id="3.90.226.10">
    <property type="entry name" value="2-enoyl-CoA Hydratase, Chain A, domain 1"/>
    <property type="match status" value="1"/>
</dbReference>
<organism evidence="2 3">
    <name type="scientific">Vulcanibacillus modesticaldus</name>
    <dbReference type="NCBI Taxonomy" id="337097"/>
    <lineage>
        <taxon>Bacteria</taxon>
        <taxon>Bacillati</taxon>
        <taxon>Bacillota</taxon>
        <taxon>Bacilli</taxon>
        <taxon>Bacillales</taxon>
        <taxon>Bacillaceae</taxon>
        <taxon>Vulcanibacillus</taxon>
    </lineage>
</organism>
<dbReference type="InterPro" id="IPR001753">
    <property type="entry name" value="Enoyl-CoA_hydra/iso"/>
</dbReference>
<dbReference type="PANTHER" id="PTHR43459">
    <property type="entry name" value="ENOYL-COA HYDRATASE"/>
    <property type="match status" value="1"/>
</dbReference>
<evidence type="ECO:0000313" key="2">
    <source>
        <dbReference type="EMBL" id="OEG00208.1"/>
    </source>
</evidence>
<evidence type="ECO:0000313" key="3">
    <source>
        <dbReference type="Proteomes" id="UP000243739"/>
    </source>
</evidence>
<dbReference type="NCBIfam" id="NF005804">
    <property type="entry name" value="PRK07659.1"/>
    <property type="match status" value="1"/>
</dbReference>
<dbReference type="AlphaFoldDB" id="A0A1D2YX11"/>
<gene>
    <name evidence="2" type="ORF">BHF71_05845</name>
</gene>
<protein>
    <submittedName>
        <fullName evidence="2">Enoyl-CoA hydratase</fullName>
    </submittedName>
</protein>
<dbReference type="Gene3D" id="1.10.12.10">
    <property type="entry name" value="Lyase 2-enoyl-coa Hydratase, Chain A, domain 2"/>
    <property type="match status" value="1"/>
</dbReference>
<dbReference type="InterPro" id="IPR029045">
    <property type="entry name" value="ClpP/crotonase-like_dom_sf"/>
</dbReference>
<dbReference type="InterPro" id="IPR014748">
    <property type="entry name" value="Enoyl-CoA_hydra_C"/>
</dbReference>
<evidence type="ECO:0000256" key="1">
    <source>
        <dbReference type="ARBA" id="ARBA00005254"/>
    </source>
</evidence>
<dbReference type="SUPFAM" id="SSF52096">
    <property type="entry name" value="ClpP/crotonase"/>
    <property type="match status" value="1"/>
</dbReference>
<reference evidence="2 3" key="1">
    <citation type="submission" date="2016-09" db="EMBL/GenBank/DDBJ databases">
        <title>Draft genome sequence for the type strain of Vulcanibacillus modesticaldus BR, a strictly anaerobic, moderately thermophilic, and nitrate-reducing bacterium from deep sea-hydrothermal vents of the Mid-Atlantic Ridge.</title>
        <authorList>
            <person name="Abin C.A."/>
            <person name="Hollibaugh J.T."/>
        </authorList>
    </citation>
    <scope>NUCLEOTIDE SEQUENCE [LARGE SCALE GENOMIC DNA]</scope>
    <source>
        <strain evidence="2 3">BR</strain>
    </source>
</reference>
<keyword evidence="3" id="KW-1185">Reference proteome</keyword>
<comment type="similarity">
    <text evidence="1">Belongs to the enoyl-CoA hydratase/isomerase family.</text>
</comment>
<dbReference type="Proteomes" id="UP000243739">
    <property type="component" value="Unassembled WGS sequence"/>
</dbReference>
<accession>A0A1D2YX11</accession>
<dbReference type="CDD" id="cd06558">
    <property type="entry name" value="crotonase-like"/>
    <property type="match status" value="1"/>
</dbReference>
<dbReference type="EMBL" id="MIJF01000005">
    <property type="protein sequence ID" value="OEG00208.1"/>
    <property type="molecule type" value="Genomic_DNA"/>
</dbReference>
<sequence length="263" mass="29500">MLTSHNETEKVLLKTEGRIGILKLNRPKVINAIDLEILEQINEKLDKVAKSDLDVLIIRGEGKGFSAGGDIKFMLTDTNKEEFYGIMDLINQIVVKLYTLPKLVISAVHGPAAGLGFSFALASDYIMAERSAVFAMNFIKIGLIPDGGGHFFLNKRLGEVKAKHLIWEGKVHTSQEALTMGLIDEIVNEDVLLAAKKKAEEWLKMPISAMLKTKKIYTENSKVELIRILEMEKEGQYLMRKTSDHKEGLQAFLEKRNPIFTGK</sequence>
<dbReference type="Pfam" id="PF00378">
    <property type="entry name" value="ECH_1"/>
    <property type="match status" value="1"/>
</dbReference>
<dbReference type="PANTHER" id="PTHR43459:SF1">
    <property type="entry name" value="EG:BACN32G11.4 PROTEIN"/>
    <property type="match status" value="1"/>
</dbReference>